<protein>
    <recommendedName>
        <fullName evidence="1">HNH nuclease domain-containing protein</fullName>
    </recommendedName>
</protein>
<evidence type="ECO:0000313" key="3">
    <source>
        <dbReference type="Proteomes" id="UP000714275"/>
    </source>
</evidence>
<proteinExistence type="predicted"/>
<dbReference type="InterPro" id="IPR003615">
    <property type="entry name" value="HNH_nuc"/>
</dbReference>
<sequence length="375" mass="41840">MPLAHSPSSSTLTLPSSSDSARNNDIYEIMDDETQTTKELVRSARAVLREFKIEGGETPVTQAEPIRVALEVRDCGVRYTASAIIVAHRKGKAATSSSASELTKLAHDWLYLLLWPFKKAYRSTETPHSSLTSPNYKMAQVVTETVSATRSPSFRKKILERDGQRCVVSRVWQLDCGPADSPDPVQDLQVAHILRRSVLHKYDGDKFALPATLDIIKCYANIPWDFMKTVADCIDAPVNGMTLQYTLHTLFDNFAWCLHATDVPETYDVHWFRPVPRGHENFQQVRFQDHSKHGTPLPHPKIIAIHAAVAHVLHLSGAGEVMDKVCDRFFGEGPSVPSGHISSNEDLAFRLALMELTPSNHQLPTVPHGIYRASK</sequence>
<comment type="caution">
    <text evidence="2">The sequence shown here is derived from an EMBL/GenBank/DDBJ whole genome shotgun (WGS) entry which is preliminary data.</text>
</comment>
<dbReference type="EMBL" id="JABBWD010000044">
    <property type="protein sequence ID" value="KAG1774105.1"/>
    <property type="molecule type" value="Genomic_DNA"/>
</dbReference>
<dbReference type="OrthoDB" id="3163863at2759"/>
<accession>A0A9P7CYY2</accession>
<dbReference type="Proteomes" id="UP000714275">
    <property type="component" value="Unassembled WGS sequence"/>
</dbReference>
<dbReference type="Pfam" id="PF13391">
    <property type="entry name" value="HNH_2"/>
    <property type="match status" value="1"/>
</dbReference>
<dbReference type="AlphaFoldDB" id="A0A9P7CYY2"/>
<organism evidence="2 3">
    <name type="scientific">Suillus placidus</name>
    <dbReference type="NCBI Taxonomy" id="48579"/>
    <lineage>
        <taxon>Eukaryota</taxon>
        <taxon>Fungi</taxon>
        <taxon>Dikarya</taxon>
        <taxon>Basidiomycota</taxon>
        <taxon>Agaricomycotina</taxon>
        <taxon>Agaricomycetes</taxon>
        <taxon>Agaricomycetidae</taxon>
        <taxon>Boletales</taxon>
        <taxon>Suillineae</taxon>
        <taxon>Suillaceae</taxon>
        <taxon>Suillus</taxon>
    </lineage>
</organism>
<feature type="domain" description="HNH nuclease" evidence="1">
    <location>
        <begin position="166"/>
        <end position="258"/>
    </location>
</feature>
<evidence type="ECO:0000259" key="1">
    <source>
        <dbReference type="Pfam" id="PF13391"/>
    </source>
</evidence>
<evidence type="ECO:0000313" key="2">
    <source>
        <dbReference type="EMBL" id="KAG1774105.1"/>
    </source>
</evidence>
<name>A0A9P7CYY2_9AGAM</name>
<gene>
    <name evidence="2" type="ORF">EV702DRAFT_1200600</name>
</gene>
<keyword evidence="3" id="KW-1185">Reference proteome</keyword>
<reference evidence="2" key="1">
    <citation type="journal article" date="2020" name="New Phytol.">
        <title>Comparative genomics reveals dynamic genome evolution in host specialist ectomycorrhizal fungi.</title>
        <authorList>
            <person name="Lofgren L.A."/>
            <person name="Nguyen N.H."/>
            <person name="Vilgalys R."/>
            <person name="Ruytinx J."/>
            <person name="Liao H.L."/>
            <person name="Branco S."/>
            <person name="Kuo A."/>
            <person name="LaButti K."/>
            <person name="Lipzen A."/>
            <person name="Andreopoulos W."/>
            <person name="Pangilinan J."/>
            <person name="Riley R."/>
            <person name="Hundley H."/>
            <person name="Na H."/>
            <person name="Barry K."/>
            <person name="Grigoriev I.V."/>
            <person name="Stajich J.E."/>
            <person name="Kennedy P.G."/>
        </authorList>
    </citation>
    <scope>NUCLEOTIDE SEQUENCE</scope>
    <source>
        <strain evidence="2">DOB743</strain>
    </source>
</reference>